<name>A0A4Q7YN70_9BACT</name>
<dbReference type="Pfam" id="PF02405">
    <property type="entry name" value="MlaE"/>
    <property type="match status" value="1"/>
</dbReference>
<feature type="transmembrane region" description="Helical" evidence="1">
    <location>
        <begin position="224"/>
        <end position="251"/>
    </location>
</feature>
<dbReference type="InterPro" id="IPR030802">
    <property type="entry name" value="Permease_MalE"/>
</dbReference>
<protein>
    <submittedName>
        <fullName evidence="2">Phospholipid/cholesterol/gamma-HCH transport system permease protein</fullName>
    </submittedName>
</protein>
<keyword evidence="3" id="KW-1185">Reference proteome</keyword>
<dbReference type="Proteomes" id="UP000292958">
    <property type="component" value="Unassembled WGS sequence"/>
</dbReference>
<evidence type="ECO:0000313" key="3">
    <source>
        <dbReference type="Proteomes" id="UP000292958"/>
    </source>
</evidence>
<feature type="transmembrane region" description="Helical" evidence="1">
    <location>
        <begin position="183"/>
        <end position="212"/>
    </location>
</feature>
<dbReference type="GO" id="GO:0043190">
    <property type="term" value="C:ATP-binding cassette (ABC) transporter complex"/>
    <property type="evidence" value="ECO:0007669"/>
    <property type="project" value="InterPro"/>
</dbReference>
<keyword evidence="1" id="KW-0472">Membrane</keyword>
<accession>A0A4Q7YN70</accession>
<dbReference type="GO" id="GO:0005548">
    <property type="term" value="F:phospholipid transporter activity"/>
    <property type="evidence" value="ECO:0007669"/>
    <property type="project" value="TreeGrafter"/>
</dbReference>
<organism evidence="2 3">
    <name type="scientific">Edaphobacter modestus</name>
    <dbReference type="NCBI Taxonomy" id="388466"/>
    <lineage>
        <taxon>Bacteria</taxon>
        <taxon>Pseudomonadati</taxon>
        <taxon>Acidobacteriota</taxon>
        <taxon>Terriglobia</taxon>
        <taxon>Terriglobales</taxon>
        <taxon>Acidobacteriaceae</taxon>
        <taxon>Edaphobacter</taxon>
    </lineage>
</organism>
<dbReference type="PANTHER" id="PTHR30188">
    <property type="entry name" value="ABC TRANSPORTER PERMEASE PROTEIN-RELATED"/>
    <property type="match status" value="1"/>
</dbReference>
<evidence type="ECO:0000256" key="1">
    <source>
        <dbReference type="SAM" id="Phobius"/>
    </source>
</evidence>
<sequence>MRWLSNLFEFVGKMALFSLRIVADSLRPPFEFAQFFRQIAEVGNKSLTLIVVSGFALGAIMTLHTRSTLVMFGATAMIPAVQAVSFFVEIGPLVAGLLLAGRVGSGIGAVLANMRASEQIDAIESLSIDSFKFLVVPRVLACVIALPFLTLFMDFAGLLGGFLSEELSSHIAPTLYINRAFDYLQWANFIAPTLKTAVFGFIIGSVSSYFGYTTDKGAQGVGEAATNSVVLSCLLIIVADVLLIKCIFFLFPETAI</sequence>
<evidence type="ECO:0000313" key="2">
    <source>
        <dbReference type="EMBL" id="RZU38798.1"/>
    </source>
</evidence>
<dbReference type="OrthoDB" id="9810518at2"/>
<keyword evidence="1" id="KW-0812">Transmembrane</keyword>
<dbReference type="RefSeq" id="WP_130417095.1">
    <property type="nucleotide sequence ID" value="NZ_SHKW01000001.1"/>
</dbReference>
<comment type="caution">
    <text evidence="2">The sequence shown here is derived from an EMBL/GenBank/DDBJ whole genome shotgun (WGS) entry which is preliminary data.</text>
</comment>
<dbReference type="AlphaFoldDB" id="A0A4Q7YN70"/>
<keyword evidence="1" id="KW-1133">Transmembrane helix</keyword>
<proteinExistence type="predicted"/>
<feature type="transmembrane region" description="Helical" evidence="1">
    <location>
        <begin position="135"/>
        <end position="163"/>
    </location>
</feature>
<gene>
    <name evidence="2" type="ORF">BDD14_0076</name>
</gene>
<dbReference type="EMBL" id="SHKW01000001">
    <property type="protein sequence ID" value="RZU38798.1"/>
    <property type="molecule type" value="Genomic_DNA"/>
</dbReference>
<reference evidence="2 3" key="1">
    <citation type="submission" date="2019-02" db="EMBL/GenBank/DDBJ databases">
        <title>Genomic Encyclopedia of Archaeal and Bacterial Type Strains, Phase II (KMG-II): from individual species to whole genera.</title>
        <authorList>
            <person name="Goeker M."/>
        </authorList>
    </citation>
    <scope>NUCLEOTIDE SEQUENCE [LARGE SCALE GENOMIC DNA]</scope>
    <source>
        <strain evidence="2 3">DSM 18101</strain>
    </source>
</reference>
<feature type="transmembrane region" description="Helical" evidence="1">
    <location>
        <begin position="46"/>
        <end position="63"/>
    </location>
</feature>